<keyword evidence="1" id="KW-0677">Repeat</keyword>
<accession>A0A2N3NJ91</accession>
<dbReference type="InterPro" id="IPR027417">
    <property type="entry name" value="P-loop_NTPase"/>
</dbReference>
<dbReference type="EMBL" id="NLAX01000003">
    <property type="protein sequence ID" value="PKS12515.1"/>
    <property type="molecule type" value="Genomic_DNA"/>
</dbReference>
<dbReference type="Pfam" id="PF12796">
    <property type="entry name" value="Ank_2"/>
    <property type="match status" value="1"/>
</dbReference>
<dbReference type="Gene3D" id="3.40.50.300">
    <property type="entry name" value="P-loop containing nucleotide triphosphate hydrolases"/>
    <property type="match status" value="1"/>
</dbReference>
<evidence type="ECO:0000256" key="1">
    <source>
        <dbReference type="ARBA" id="ARBA00022737"/>
    </source>
</evidence>
<organism evidence="5 6">
    <name type="scientific">Lomentospora prolificans</name>
    <dbReference type="NCBI Taxonomy" id="41688"/>
    <lineage>
        <taxon>Eukaryota</taxon>
        <taxon>Fungi</taxon>
        <taxon>Dikarya</taxon>
        <taxon>Ascomycota</taxon>
        <taxon>Pezizomycotina</taxon>
        <taxon>Sordariomycetes</taxon>
        <taxon>Hypocreomycetidae</taxon>
        <taxon>Microascales</taxon>
        <taxon>Microascaceae</taxon>
        <taxon>Lomentospora</taxon>
    </lineage>
</organism>
<protein>
    <recommendedName>
        <fullName evidence="4">NACHT domain-containing protein</fullName>
    </recommendedName>
</protein>
<evidence type="ECO:0000313" key="5">
    <source>
        <dbReference type="EMBL" id="PKS12515.1"/>
    </source>
</evidence>
<dbReference type="Gene3D" id="1.25.40.20">
    <property type="entry name" value="Ankyrin repeat-containing domain"/>
    <property type="match status" value="1"/>
</dbReference>
<dbReference type="STRING" id="41688.A0A2N3NJ91"/>
<dbReference type="PANTHER" id="PTHR10039:SF5">
    <property type="entry name" value="NACHT DOMAIN-CONTAINING PROTEIN"/>
    <property type="match status" value="1"/>
</dbReference>
<dbReference type="Pfam" id="PF24883">
    <property type="entry name" value="NPHP3_N"/>
    <property type="match status" value="1"/>
</dbReference>
<gene>
    <name evidence="5" type="ORF">jhhlp_000722</name>
</gene>
<dbReference type="InterPro" id="IPR036770">
    <property type="entry name" value="Ankyrin_rpt-contain_sf"/>
</dbReference>
<keyword evidence="2" id="KW-0040">ANK repeat</keyword>
<dbReference type="InterPro" id="IPR029058">
    <property type="entry name" value="AB_hydrolase_fold"/>
</dbReference>
<feature type="region of interest" description="Disordered" evidence="3">
    <location>
        <begin position="37"/>
        <end position="66"/>
    </location>
</feature>
<dbReference type="InterPro" id="IPR007111">
    <property type="entry name" value="NACHT_NTPase"/>
</dbReference>
<reference evidence="5 6" key="1">
    <citation type="journal article" date="2017" name="G3 (Bethesda)">
        <title>First Draft Genome Sequence of the Pathogenic Fungus Lomentospora prolificans (Formerly Scedosporium prolificans).</title>
        <authorList>
            <person name="Luo R."/>
            <person name="Zimin A."/>
            <person name="Workman R."/>
            <person name="Fan Y."/>
            <person name="Pertea G."/>
            <person name="Grossman N."/>
            <person name="Wear M.P."/>
            <person name="Jia B."/>
            <person name="Miller H."/>
            <person name="Casadevall A."/>
            <person name="Timp W."/>
            <person name="Zhang S.X."/>
            <person name="Salzberg S.L."/>
        </authorList>
    </citation>
    <scope>NUCLEOTIDE SEQUENCE [LARGE SCALE GENOMIC DNA]</scope>
    <source>
        <strain evidence="5 6">JHH-5317</strain>
    </source>
</reference>
<dbReference type="SUPFAM" id="SSF52540">
    <property type="entry name" value="P-loop containing nucleoside triphosphate hydrolases"/>
    <property type="match status" value="1"/>
</dbReference>
<dbReference type="Gene3D" id="3.40.50.1820">
    <property type="entry name" value="alpha/beta hydrolase"/>
    <property type="match status" value="1"/>
</dbReference>
<dbReference type="InParanoid" id="A0A2N3NJ91"/>
<name>A0A2N3NJ91_9PEZI</name>
<feature type="repeat" description="ANK" evidence="2">
    <location>
        <begin position="1140"/>
        <end position="1164"/>
    </location>
</feature>
<dbReference type="InterPro" id="IPR056884">
    <property type="entry name" value="NPHP3-like_N"/>
</dbReference>
<feature type="domain" description="NACHT" evidence="4">
    <location>
        <begin position="480"/>
        <end position="599"/>
    </location>
</feature>
<dbReference type="SUPFAM" id="SSF53474">
    <property type="entry name" value="alpha/beta-Hydrolases"/>
    <property type="match status" value="1"/>
</dbReference>
<keyword evidence="6" id="KW-1185">Reference proteome</keyword>
<evidence type="ECO:0000256" key="2">
    <source>
        <dbReference type="PROSITE-ProRule" id="PRU00023"/>
    </source>
</evidence>
<evidence type="ECO:0000259" key="4">
    <source>
        <dbReference type="PROSITE" id="PS50837"/>
    </source>
</evidence>
<dbReference type="OrthoDB" id="194358at2759"/>
<feature type="compositionally biased region" description="Basic and acidic residues" evidence="3">
    <location>
        <begin position="48"/>
        <end position="60"/>
    </location>
</feature>
<dbReference type="PROSITE" id="PS50088">
    <property type="entry name" value="ANK_REPEAT"/>
    <property type="match status" value="1"/>
</dbReference>
<dbReference type="AlphaFoldDB" id="A0A2N3NJ91"/>
<dbReference type="InterPro" id="IPR002110">
    <property type="entry name" value="Ankyrin_rpt"/>
</dbReference>
<proteinExistence type="predicted"/>
<comment type="caution">
    <text evidence="5">The sequence shown here is derived from an EMBL/GenBank/DDBJ whole genome shotgun (WGS) entry which is preliminary data.</text>
</comment>
<dbReference type="Proteomes" id="UP000233524">
    <property type="component" value="Unassembled WGS sequence"/>
</dbReference>
<dbReference type="PROSITE" id="PS50837">
    <property type="entry name" value="NACHT"/>
    <property type="match status" value="1"/>
</dbReference>
<evidence type="ECO:0000313" key="6">
    <source>
        <dbReference type="Proteomes" id="UP000233524"/>
    </source>
</evidence>
<sequence>MTGRFPVPENGLTVLYESQRPIVDIVFVHGFTGHPEHTWTKRKVPSRHASDRQRQKEPSRSRVQTRLRSFFRPKRENELPTTLPPMSRPKYSVATGFTSPIKDEMMGVRDSSSISSGSSSTAILEELSENSIYWPLDLVPRTIPNSRVLTYGYDTHIRHWMAGQISQKSLVDHAWDFLCSLEARRRYPEEVVRPILFIAHSLGGLVVKAALRHSRDCLGTKAHFRRIFDATSGIIFFGTPHRGADPRSFVHHVLTASFMTLGVQANNQIVDSLMPNNQYATDLRGQFSIMCHQMGWRVYSFHEEYGVPALFGKKVVEDVSSCLDDPIVETKQHIASDHMDMCRFSGADDPEYFKVAAAMKFLLEPLGKPAANCALYQSPCNLTTNMDYYYGSDNPPATPESRAVTLLTAEKSNQEDLLVPEGDTISPAMKDSLFSLLYFPKIDERLTNLDAAQGTTCRWFLRDPAYISWLDPARRHNHGGFLWIKGNPGTGKSTLMKFLFEHARRKDFGSPSNYVFSFFFLARGTDEERSTTGLYRSLLHQLLYKVPNLHDALDWLTVDGAKVIQRSGWHDEALKQTLRHAIRLLGRKRLTIFVDALDECDQYKVADMVAFFEDLCELGSETNAQLQICFSSRHYPTVVVQKGIELTLEKTGGHDQDIQSYIHARLRLGQSKQAELLRSEIFTKSGGIFLWVVLVLDILNSEYPNGSVSISSMRSRLHEIPPKLHDLFDVILTRDNDNLPKLHVALKWILFTQRPLLPQELYFAVHLGLDGQCSTVWDPDDLDQNQFVAFTRTCSKGLAEVTGNERNVVQFIHESVRDFLFRKYSHEKAENLGNFAGLSHNLLRDCCLAQLNARVDGEIESLRSLGVPAAGLEDQIRARLPFLQYAVDNVLHHSDAAQQMGIDQQTFVASFPRGRWIFLHNTCWKSQIPQDIYTPTASLFYIASAKNLVNLLPLLRDGRSCFSVEGESYATPYFASRVHCSAEASRLLLDLEIQASATMPSRDGRSQTLVGLVRDMCNNGSRRHRYLEFGHLDNRKHFMFLADIGVLSHLVTYNDDTGLWYFLAGKCDADLSEADRNGLLIWASGNGHEDVVRMLLETGTAPECGRRPTPLLNAVRNYHSKIAKCLLATGEVNVNIKDGGGRTALHWAAINNDEHTARMIIETGIADINARSMDSHTPISFTALYGSHEVAKILTAIGEGNMNS</sequence>
<evidence type="ECO:0000256" key="3">
    <source>
        <dbReference type="SAM" id="MobiDB-lite"/>
    </source>
</evidence>
<dbReference type="PANTHER" id="PTHR10039">
    <property type="entry name" value="AMELOGENIN"/>
    <property type="match status" value="1"/>
</dbReference>
<dbReference type="PROSITE" id="PS50297">
    <property type="entry name" value="ANK_REP_REGION"/>
    <property type="match status" value="1"/>
</dbReference>
<dbReference type="SUPFAM" id="SSF48403">
    <property type="entry name" value="Ankyrin repeat"/>
    <property type="match status" value="1"/>
</dbReference>
<dbReference type="VEuPathDB" id="FungiDB:jhhlp_000722"/>
<dbReference type="SMART" id="SM00248">
    <property type="entry name" value="ANK"/>
    <property type="match status" value="4"/>
</dbReference>